<organism evidence="1 2">
    <name type="scientific">Roseivirga thermotolerans</name>
    <dbReference type="NCBI Taxonomy" id="1758176"/>
    <lineage>
        <taxon>Bacteria</taxon>
        <taxon>Pseudomonadati</taxon>
        <taxon>Bacteroidota</taxon>
        <taxon>Cytophagia</taxon>
        <taxon>Cytophagales</taxon>
        <taxon>Roseivirgaceae</taxon>
        <taxon>Roseivirga</taxon>
    </lineage>
</organism>
<proteinExistence type="predicted"/>
<accession>A0ABQ3I8U9</accession>
<keyword evidence="2" id="KW-1185">Reference proteome</keyword>
<dbReference type="EMBL" id="BNAG01000002">
    <property type="protein sequence ID" value="GHE61433.1"/>
    <property type="molecule type" value="Genomic_DNA"/>
</dbReference>
<reference evidence="2" key="1">
    <citation type="journal article" date="2019" name="Int. J. Syst. Evol. Microbiol.">
        <title>The Global Catalogue of Microorganisms (GCM) 10K type strain sequencing project: providing services to taxonomists for standard genome sequencing and annotation.</title>
        <authorList>
            <consortium name="The Broad Institute Genomics Platform"/>
            <consortium name="The Broad Institute Genome Sequencing Center for Infectious Disease"/>
            <person name="Wu L."/>
            <person name="Ma J."/>
        </authorList>
    </citation>
    <scope>NUCLEOTIDE SEQUENCE [LARGE SCALE GENOMIC DNA]</scope>
    <source>
        <strain evidence="2">CGMCC 1.15111</strain>
    </source>
</reference>
<dbReference type="Proteomes" id="UP000658258">
    <property type="component" value="Unassembled WGS sequence"/>
</dbReference>
<comment type="caution">
    <text evidence="1">The sequence shown here is derived from an EMBL/GenBank/DDBJ whole genome shotgun (WGS) entry which is preliminary data.</text>
</comment>
<evidence type="ECO:0000313" key="2">
    <source>
        <dbReference type="Proteomes" id="UP000658258"/>
    </source>
</evidence>
<evidence type="ECO:0008006" key="3">
    <source>
        <dbReference type="Google" id="ProtNLM"/>
    </source>
</evidence>
<gene>
    <name evidence="1" type="ORF">GCM10011340_15490</name>
</gene>
<protein>
    <recommendedName>
        <fullName evidence="3">DUF4268 domain-containing protein</fullName>
    </recommendedName>
</protein>
<sequence>MGKEDFYQSRNALNVSSAFNFHSRDTNQSYSTEKHIRFYGVEFGKTQKEIRRLFGKPNFAQKKGLPLDTQITLFYKLNVKGIKCILQMHLYRDQLFFAQIQLTDSNAQIKKVFLELFRMKYKVNELDWNNNLKDADDNRIALQDDIVPKASYFTGNKALWQEIRSELSSKEEAENSWDIDIKKIALKWS</sequence>
<name>A0ABQ3I8U9_9BACT</name>
<evidence type="ECO:0000313" key="1">
    <source>
        <dbReference type="EMBL" id="GHE61433.1"/>
    </source>
</evidence>